<organism evidence="1 2">
    <name type="scientific">Actinopolymorpha pittospori</name>
    <dbReference type="NCBI Taxonomy" id="648752"/>
    <lineage>
        <taxon>Bacteria</taxon>
        <taxon>Bacillati</taxon>
        <taxon>Actinomycetota</taxon>
        <taxon>Actinomycetes</taxon>
        <taxon>Propionibacteriales</taxon>
        <taxon>Actinopolymorphaceae</taxon>
        <taxon>Actinopolymorpha</taxon>
    </lineage>
</organism>
<proteinExistence type="predicted"/>
<name>A0A927RBB2_9ACTN</name>
<protein>
    <submittedName>
        <fullName evidence="1">Uncharacterized protein</fullName>
    </submittedName>
</protein>
<reference evidence="1" key="1">
    <citation type="submission" date="2020-10" db="EMBL/GenBank/DDBJ databases">
        <title>Sequencing the genomes of 1000 actinobacteria strains.</title>
        <authorList>
            <person name="Klenk H.-P."/>
        </authorList>
    </citation>
    <scope>NUCLEOTIDE SEQUENCE</scope>
    <source>
        <strain evidence="1">DSM 45354</strain>
    </source>
</reference>
<sequence>MTESITIPDVNYAAEARPLLAAAAIRLANADDQHTLGRPAR</sequence>
<dbReference type="EMBL" id="JADBEM010000001">
    <property type="protein sequence ID" value="MBE1608584.1"/>
    <property type="molecule type" value="Genomic_DNA"/>
</dbReference>
<dbReference type="AlphaFoldDB" id="A0A927RBB2"/>
<keyword evidence="2" id="KW-1185">Reference proteome</keyword>
<evidence type="ECO:0000313" key="2">
    <source>
        <dbReference type="Proteomes" id="UP000638648"/>
    </source>
</evidence>
<gene>
    <name evidence="1" type="ORF">HEB94_005432</name>
</gene>
<dbReference type="Proteomes" id="UP000638648">
    <property type="component" value="Unassembled WGS sequence"/>
</dbReference>
<accession>A0A927RBB2</accession>
<dbReference type="RefSeq" id="WP_273376406.1">
    <property type="nucleotide sequence ID" value="NZ_BAABJL010000028.1"/>
</dbReference>
<comment type="caution">
    <text evidence="1">The sequence shown here is derived from an EMBL/GenBank/DDBJ whole genome shotgun (WGS) entry which is preliminary data.</text>
</comment>
<evidence type="ECO:0000313" key="1">
    <source>
        <dbReference type="EMBL" id="MBE1608584.1"/>
    </source>
</evidence>